<reference evidence="1 2" key="1">
    <citation type="journal article" date="2019" name="Commun. Biol.">
        <title>The bagworm genome reveals a unique fibroin gene that provides high tensile strength.</title>
        <authorList>
            <person name="Kono N."/>
            <person name="Nakamura H."/>
            <person name="Ohtoshi R."/>
            <person name="Tomita M."/>
            <person name="Numata K."/>
            <person name="Arakawa K."/>
        </authorList>
    </citation>
    <scope>NUCLEOTIDE SEQUENCE [LARGE SCALE GENOMIC DNA]</scope>
</reference>
<sequence length="170" mass="18970">MNCCVSFLDDSYSLYRPNRLVDDVLPETSRRGRLHLAQQYFRRQSLADADASKLRALVSDRISLLPDSTNESLQKLASVPADLLPPRAVRSSLHLPFFRLVEGEAVPLQVQVTHAGPSMDRQFLVIVVTRAILTYKIHWSNRPPCSSIEPSTYLPVAKAVERPSATADVS</sequence>
<keyword evidence="2" id="KW-1185">Reference proteome</keyword>
<gene>
    <name evidence="1" type="ORF">EVAR_44196_1</name>
</gene>
<proteinExistence type="predicted"/>
<accession>A0A4C1W057</accession>
<organism evidence="1 2">
    <name type="scientific">Eumeta variegata</name>
    <name type="common">Bagworm moth</name>
    <name type="synonym">Eumeta japonica</name>
    <dbReference type="NCBI Taxonomy" id="151549"/>
    <lineage>
        <taxon>Eukaryota</taxon>
        <taxon>Metazoa</taxon>
        <taxon>Ecdysozoa</taxon>
        <taxon>Arthropoda</taxon>
        <taxon>Hexapoda</taxon>
        <taxon>Insecta</taxon>
        <taxon>Pterygota</taxon>
        <taxon>Neoptera</taxon>
        <taxon>Endopterygota</taxon>
        <taxon>Lepidoptera</taxon>
        <taxon>Glossata</taxon>
        <taxon>Ditrysia</taxon>
        <taxon>Tineoidea</taxon>
        <taxon>Psychidae</taxon>
        <taxon>Oiketicinae</taxon>
        <taxon>Eumeta</taxon>
    </lineage>
</organism>
<name>A0A4C1W057_EUMVA</name>
<dbReference type="Proteomes" id="UP000299102">
    <property type="component" value="Unassembled WGS sequence"/>
</dbReference>
<evidence type="ECO:0000313" key="2">
    <source>
        <dbReference type="Proteomes" id="UP000299102"/>
    </source>
</evidence>
<protein>
    <submittedName>
        <fullName evidence="1">Uncharacterized protein</fullName>
    </submittedName>
</protein>
<dbReference type="EMBL" id="BGZK01000456">
    <property type="protein sequence ID" value="GBP44668.1"/>
    <property type="molecule type" value="Genomic_DNA"/>
</dbReference>
<dbReference type="AlphaFoldDB" id="A0A4C1W057"/>
<comment type="caution">
    <text evidence="1">The sequence shown here is derived from an EMBL/GenBank/DDBJ whole genome shotgun (WGS) entry which is preliminary data.</text>
</comment>
<evidence type="ECO:0000313" key="1">
    <source>
        <dbReference type="EMBL" id="GBP44668.1"/>
    </source>
</evidence>